<reference evidence="3 4" key="1">
    <citation type="submission" date="2019-07" db="EMBL/GenBank/DDBJ databases">
        <authorList>
            <person name="Jastrzebski P J."/>
            <person name="Paukszto L."/>
            <person name="Jastrzebski P J."/>
        </authorList>
    </citation>
    <scope>NUCLEOTIDE SEQUENCE [LARGE SCALE GENOMIC DNA]</scope>
    <source>
        <strain evidence="3 4">WMS-il1</strain>
    </source>
</reference>
<feature type="region of interest" description="Disordered" evidence="1">
    <location>
        <begin position="104"/>
        <end position="130"/>
    </location>
</feature>
<evidence type="ECO:0000313" key="3">
    <source>
        <dbReference type="EMBL" id="VUZ42583.1"/>
    </source>
</evidence>
<dbReference type="Proteomes" id="UP000321570">
    <property type="component" value="Unassembled WGS sequence"/>
</dbReference>
<dbReference type="AlphaFoldDB" id="A0A564Y7P7"/>
<accession>A0A564Y7P7</accession>
<evidence type="ECO:0000313" key="4">
    <source>
        <dbReference type="Proteomes" id="UP000321570"/>
    </source>
</evidence>
<feature type="transmembrane region" description="Helical" evidence="2">
    <location>
        <begin position="6"/>
        <end position="27"/>
    </location>
</feature>
<keyword evidence="2" id="KW-0472">Membrane</keyword>
<evidence type="ECO:0000256" key="2">
    <source>
        <dbReference type="SAM" id="Phobius"/>
    </source>
</evidence>
<feature type="region of interest" description="Disordered" evidence="1">
    <location>
        <begin position="169"/>
        <end position="212"/>
    </location>
</feature>
<evidence type="ECO:0000256" key="1">
    <source>
        <dbReference type="SAM" id="MobiDB-lite"/>
    </source>
</evidence>
<gene>
    <name evidence="3" type="ORF">WMSIL1_LOCUS3205</name>
</gene>
<keyword evidence="2" id="KW-1133">Transmembrane helix</keyword>
<sequence>MDWSQFLEPQLLLGMGAFTVGVINAYWNHRQYRQDAAGGENNAPQTASEHYRNTLTGSESAEVNLIPIEGFIEDDGVNAPINPETATEQTTIPDEIYQISGTIQQEENTEGERISTSEPPKASPPPPTTLSSIRVQLEEEAIEAGDFDRDLRRRERRLRFKEEVQEAALVSNVDSSLMTEKKDQKGEYLERQRDEEEEEDISDSSATVTIEP</sequence>
<organism evidence="3 4">
    <name type="scientific">Hymenolepis diminuta</name>
    <name type="common">Rat tapeworm</name>
    <dbReference type="NCBI Taxonomy" id="6216"/>
    <lineage>
        <taxon>Eukaryota</taxon>
        <taxon>Metazoa</taxon>
        <taxon>Spiralia</taxon>
        <taxon>Lophotrochozoa</taxon>
        <taxon>Platyhelminthes</taxon>
        <taxon>Cestoda</taxon>
        <taxon>Eucestoda</taxon>
        <taxon>Cyclophyllidea</taxon>
        <taxon>Hymenolepididae</taxon>
        <taxon>Hymenolepis</taxon>
    </lineage>
</organism>
<keyword evidence="4" id="KW-1185">Reference proteome</keyword>
<proteinExistence type="predicted"/>
<name>A0A564Y7P7_HYMDI</name>
<keyword evidence="2" id="KW-0812">Transmembrane</keyword>
<feature type="non-terminal residue" evidence="3">
    <location>
        <position position="212"/>
    </location>
</feature>
<protein>
    <submittedName>
        <fullName evidence="3">Uncharacterized protein</fullName>
    </submittedName>
</protein>
<feature type="compositionally biased region" description="Basic and acidic residues" evidence="1">
    <location>
        <begin position="179"/>
        <end position="194"/>
    </location>
</feature>
<dbReference type="EMBL" id="CABIJS010000089">
    <property type="protein sequence ID" value="VUZ42583.1"/>
    <property type="molecule type" value="Genomic_DNA"/>
</dbReference>